<reference evidence="1" key="2">
    <citation type="journal article" date="2015" name="Data Brief">
        <title>Shoot transcriptome of the giant reed, Arundo donax.</title>
        <authorList>
            <person name="Barrero R.A."/>
            <person name="Guerrero F.D."/>
            <person name="Moolhuijzen P."/>
            <person name="Goolsby J.A."/>
            <person name="Tidwell J."/>
            <person name="Bellgard S.E."/>
            <person name="Bellgard M.I."/>
        </authorList>
    </citation>
    <scope>NUCLEOTIDE SEQUENCE</scope>
    <source>
        <tissue evidence="1">Shoot tissue taken approximately 20 cm above the soil surface</tissue>
    </source>
</reference>
<dbReference type="EMBL" id="GBRH01167899">
    <property type="protein sequence ID" value="JAE29997.1"/>
    <property type="molecule type" value="Transcribed_RNA"/>
</dbReference>
<proteinExistence type="predicted"/>
<organism evidence="1">
    <name type="scientific">Arundo donax</name>
    <name type="common">Giant reed</name>
    <name type="synonym">Donax arundinaceus</name>
    <dbReference type="NCBI Taxonomy" id="35708"/>
    <lineage>
        <taxon>Eukaryota</taxon>
        <taxon>Viridiplantae</taxon>
        <taxon>Streptophyta</taxon>
        <taxon>Embryophyta</taxon>
        <taxon>Tracheophyta</taxon>
        <taxon>Spermatophyta</taxon>
        <taxon>Magnoliopsida</taxon>
        <taxon>Liliopsida</taxon>
        <taxon>Poales</taxon>
        <taxon>Poaceae</taxon>
        <taxon>PACMAD clade</taxon>
        <taxon>Arundinoideae</taxon>
        <taxon>Arundineae</taxon>
        <taxon>Arundo</taxon>
    </lineage>
</organism>
<name>A0A0A9GZP4_ARUDO</name>
<reference evidence="1" key="1">
    <citation type="submission" date="2014-09" db="EMBL/GenBank/DDBJ databases">
        <authorList>
            <person name="Magalhaes I.L.F."/>
            <person name="Oliveira U."/>
            <person name="Santos F.R."/>
            <person name="Vidigal T.H.D.A."/>
            <person name="Brescovit A.D."/>
            <person name="Santos A.J."/>
        </authorList>
    </citation>
    <scope>NUCLEOTIDE SEQUENCE</scope>
    <source>
        <tissue evidence="1">Shoot tissue taken approximately 20 cm above the soil surface</tissue>
    </source>
</reference>
<sequence length="37" mass="4184">MQVGIFISASLSAVTYQRFSFDNENSSELIFCLVPLR</sequence>
<protein>
    <submittedName>
        <fullName evidence="1">Uncharacterized protein</fullName>
    </submittedName>
</protein>
<accession>A0A0A9GZP4</accession>
<dbReference type="AlphaFoldDB" id="A0A0A9GZP4"/>
<evidence type="ECO:0000313" key="1">
    <source>
        <dbReference type="EMBL" id="JAE29997.1"/>
    </source>
</evidence>